<name>W0RLB0_9BACT</name>
<protein>
    <submittedName>
        <fullName evidence="1">Uncharacterized protein</fullName>
    </submittedName>
</protein>
<dbReference type="Proteomes" id="UP000019151">
    <property type="component" value="Chromosome"/>
</dbReference>
<evidence type="ECO:0000313" key="1">
    <source>
        <dbReference type="EMBL" id="AHG91869.1"/>
    </source>
</evidence>
<dbReference type="InParanoid" id="W0RLB0"/>
<dbReference type="HOGENOM" id="CLU_2273325_0_0_0"/>
<dbReference type="AlphaFoldDB" id="W0RLB0"/>
<dbReference type="KEGG" id="gba:J421_4332"/>
<evidence type="ECO:0000313" key="2">
    <source>
        <dbReference type="Proteomes" id="UP000019151"/>
    </source>
</evidence>
<organism evidence="1 2">
    <name type="scientific">Gemmatirosa kalamazoonensis</name>
    <dbReference type="NCBI Taxonomy" id="861299"/>
    <lineage>
        <taxon>Bacteria</taxon>
        <taxon>Pseudomonadati</taxon>
        <taxon>Gemmatimonadota</taxon>
        <taxon>Gemmatimonadia</taxon>
        <taxon>Gemmatimonadales</taxon>
        <taxon>Gemmatimonadaceae</taxon>
        <taxon>Gemmatirosa</taxon>
    </lineage>
</organism>
<dbReference type="EMBL" id="CP007128">
    <property type="protein sequence ID" value="AHG91869.1"/>
    <property type="molecule type" value="Genomic_DNA"/>
</dbReference>
<dbReference type="RefSeq" id="WP_025413302.1">
    <property type="nucleotide sequence ID" value="NZ_CP007128.1"/>
</dbReference>
<sequence length="102" mass="11498">MSPFFGRGKKKSRVAFRDGEGVEWGVEVRWPSATNVMVVFHHPSLLARNRYAWWVSDGPQALDVTARLKADDVLAALTEADLRALFRKSMPISSQIPRFEPA</sequence>
<keyword evidence="2" id="KW-1185">Reference proteome</keyword>
<dbReference type="STRING" id="861299.J421_4332"/>
<reference evidence="1 2" key="1">
    <citation type="journal article" date="2014" name="Genome Announc.">
        <title>Genome Sequence and Methylome of Soil Bacterium Gemmatirosa kalamazoonensis KBS708T, a Member of the Rarely Cultivated Gemmatimonadetes Phylum.</title>
        <authorList>
            <person name="Debruyn J.M."/>
            <person name="Radosevich M."/>
            <person name="Wommack K.E."/>
            <person name="Polson S.W."/>
            <person name="Hauser L.J."/>
            <person name="Fawaz M.N."/>
            <person name="Korlach J."/>
            <person name="Tsai Y.C."/>
        </authorList>
    </citation>
    <scope>NUCLEOTIDE SEQUENCE [LARGE SCALE GENOMIC DNA]</scope>
    <source>
        <strain evidence="1 2">KBS708</strain>
    </source>
</reference>
<gene>
    <name evidence="1" type="ORF">J421_4332</name>
</gene>
<proteinExistence type="predicted"/>
<accession>W0RLB0</accession>